<dbReference type="Pfam" id="PF14253">
    <property type="entry name" value="AbiH"/>
    <property type="match status" value="1"/>
</dbReference>
<protein>
    <submittedName>
        <fullName evidence="1">Uncharacterized protein</fullName>
    </submittedName>
</protein>
<name>A0A7K3TGJ8_9BIFI</name>
<sequence length="390" mass="44833">MKPLGFRKELVMSIQDDVDIYILGNGFDLAVGLPSNYSDFFKNRFRHAVSSKKETLTAVSKMPTCNAWDLIFANYIEVDSFWCNIEQIIANMAANNNPFMMGLTMSCILGLQKKTPKEVRKLYASLIRYFDSHYIDSMFKLKSLASQKYCLKHEEIGIKIVYSILLDELNKEENIFMDYLDKAVASIDYETLAEKLFQSIRDAHSEDRKQVCMGTADLPGISITPKQIILSFNYTRFGCWYNDDVFANINGSLKDRNAIFGTSDSANSNWDFSKTSRSAMQSDPPTYREEAMSAINASDKVNSINIFGHSLQEPDDPYFFDIFNKARISTDNVPIRFYYTETAGRPFNKRKLINSARLLFERYDDKNGLDRFSSLMRSELLTFNRLDLTL</sequence>
<dbReference type="InterPro" id="IPR025935">
    <property type="entry name" value="AbiH"/>
</dbReference>
<dbReference type="RefSeq" id="WP_170284985.1">
    <property type="nucleotide sequence ID" value="NZ_WBSN01000004.1"/>
</dbReference>
<gene>
    <name evidence="1" type="ORF">GFD22_04400</name>
</gene>
<dbReference type="EMBL" id="WHZY01000005">
    <property type="protein sequence ID" value="NEG78218.1"/>
    <property type="molecule type" value="Genomic_DNA"/>
</dbReference>
<reference evidence="1 2" key="1">
    <citation type="submission" date="2019-10" db="EMBL/GenBank/DDBJ databases">
        <title>Bifidobacterium from non-human primates.</title>
        <authorList>
            <person name="Modesto M."/>
        </authorList>
    </citation>
    <scope>NUCLEOTIDE SEQUENCE [LARGE SCALE GENOMIC DNA]</scope>
    <source>
        <strain evidence="1 2">TREC</strain>
    </source>
</reference>
<accession>A0A7K3TGJ8</accession>
<organism evidence="1 2">
    <name type="scientific">Bifidobacterium avesanii</name>
    <dbReference type="NCBI Taxonomy" id="1798157"/>
    <lineage>
        <taxon>Bacteria</taxon>
        <taxon>Bacillati</taxon>
        <taxon>Actinomycetota</taxon>
        <taxon>Actinomycetes</taxon>
        <taxon>Bifidobacteriales</taxon>
        <taxon>Bifidobacteriaceae</taxon>
        <taxon>Bifidobacterium</taxon>
    </lineage>
</organism>
<proteinExistence type="predicted"/>
<dbReference type="AlphaFoldDB" id="A0A7K3TGJ8"/>
<keyword evidence="2" id="KW-1185">Reference proteome</keyword>
<comment type="caution">
    <text evidence="1">The sequence shown here is derived from an EMBL/GenBank/DDBJ whole genome shotgun (WGS) entry which is preliminary data.</text>
</comment>
<dbReference type="Proteomes" id="UP000469763">
    <property type="component" value="Unassembled WGS sequence"/>
</dbReference>
<evidence type="ECO:0000313" key="2">
    <source>
        <dbReference type="Proteomes" id="UP000469763"/>
    </source>
</evidence>
<evidence type="ECO:0000313" key="1">
    <source>
        <dbReference type="EMBL" id="NEG78218.1"/>
    </source>
</evidence>